<keyword evidence="2" id="KW-1185">Reference proteome</keyword>
<proteinExistence type="predicted"/>
<dbReference type="PATRIC" id="fig|70996.4.peg.3077"/>
<gene>
    <name evidence="1" type="ORF">SE18_23665</name>
</gene>
<accession>A0A0P6XD11</accession>
<dbReference type="InterPro" id="IPR043519">
    <property type="entry name" value="NT_sf"/>
</dbReference>
<protein>
    <recommendedName>
        <fullName evidence="3">Nucleotidyltransferase</fullName>
    </recommendedName>
</protein>
<dbReference type="Gene3D" id="3.30.460.10">
    <property type="entry name" value="Beta Polymerase, domain 2"/>
    <property type="match status" value="1"/>
</dbReference>
<dbReference type="Pfam" id="PF18144">
    <property type="entry name" value="SMODS"/>
    <property type="match status" value="1"/>
</dbReference>
<evidence type="ECO:0000313" key="1">
    <source>
        <dbReference type="EMBL" id="KPL80617.1"/>
    </source>
</evidence>
<reference evidence="1 2" key="1">
    <citation type="submission" date="2015-07" db="EMBL/GenBank/DDBJ databases">
        <title>Whole genome sequence of Herpetosiphon geysericola DSM 7119.</title>
        <authorList>
            <person name="Hemp J."/>
            <person name="Ward L.M."/>
            <person name="Pace L.A."/>
            <person name="Fischer W.W."/>
        </authorList>
    </citation>
    <scope>NUCLEOTIDE SEQUENCE [LARGE SCALE GENOMIC DNA]</scope>
    <source>
        <strain evidence="1 2">DSM 7119</strain>
    </source>
</reference>
<organism evidence="1 2">
    <name type="scientific">Herpetosiphon geysericola</name>
    <dbReference type="NCBI Taxonomy" id="70996"/>
    <lineage>
        <taxon>Bacteria</taxon>
        <taxon>Bacillati</taxon>
        <taxon>Chloroflexota</taxon>
        <taxon>Chloroflexia</taxon>
        <taxon>Herpetosiphonales</taxon>
        <taxon>Herpetosiphonaceae</taxon>
        <taxon>Herpetosiphon</taxon>
    </lineage>
</organism>
<dbReference type="EMBL" id="LGKP01000037">
    <property type="protein sequence ID" value="KPL80617.1"/>
    <property type="molecule type" value="Genomic_DNA"/>
</dbReference>
<dbReference type="Proteomes" id="UP000050277">
    <property type="component" value="Unassembled WGS sequence"/>
</dbReference>
<dbReference type="SUPFAM" id="SSF81301">
    <property type="entry name" value="Nucleotidyltransferase"/>
    <property type="match status" value="1"/>
</dbReference>
<dbReference type="STRING" id="70996.SE18_23665"/>
<dbReference type="AlphaFoldDB" id="A0A0P6XD11"/>
<evidence type="ECO:0000313" key="2">
    <source>
        <dbReference type="Proteomes" id="UP000050277"/>
    </source>
</evidence>
<dbReference type="RefSeq" id="WP_054536945.1">
    <property type="nucleotide sequence ID" value="NZ_LGKP01000037.1"/>
</dbReference>
<evidence type="ECO:0008006" key="3">
    <source>
        <dbReference type="Google" id="ProtNLM"/>
    </source>
</evidence>
<name>A0A0P6XD11_9CHLR</name>
<dbReference type="OrthoDB" id="494741at2"/>
<comment type="caution">
    <text evidence="1">The sequence shown here is derived from an EMBL/GenBank/DDBJ whole genome shotgun (WGS) entry which is preliminary data.</text>
</comment>
<sequence>MSVLSHLDKLARDLNIAENEAFKINRSLTTLESRIDRYFVNDVKQRFRFGSSVRKTMLPRIADQTSDVDYMVVFDNSNNYKPQTFMTKLKNFATTYYGSSEIYQSSPTIVLELEHIKFELVPSYKSGIGFYIPAPRTAYTDWLYSDPTGFNADVDSANINTKFLMKPSIRLIKYWNARNGIYSSYELEKTVIGTQYSYCNNVKEYFFLAVNLLPTYGLTETNKRKVEGFKLKINEIKNNERNGLLLTAENEIKSLLPSIN</sequence>